<accession>A0AAV1ZZV8</accession>
<keyword evidence="2" id="KW-1185">Reference proteome</keyword>
<protein>
    <submittedName>
        <fullName evidence="1">Uncharacterized protein</fullName>
    </submittedName>
</protein>
<evidence type="ECO:0000313" key="1">
    <source>
        <dbReference type="EMBL" id="CAL1277238.1"/>
    </source>
</evidence>
<gene>
    <name evidence="1" type="ORF">LARSCL_LOCUS9108</name>
</gene>
<organism evidence="1 2">
    <name type="scientific">Larinioides sclopetarius</name>
    <dbReference type="NCBI Taxonomy" id="280406"/>
    <lineage>
        <taxon>Eukaryota</taxon>
        <taxon>Metazoa</taxon>
        <taxon>Ecdysozoa</taxon>
        <taxon>Arthropoda</taxon>
        <taxon>Chelicerata</taxon>
        <taxon>Arachnida</taxon>
        <taxon>Araneae</taxon>
        <taxon>Araneomorphae</taxon>
        <taxon>Entelegynae</taxon>
        <taxon>Araneoidea</taxon>
        <taxon>Araneidae</taxon>
        <taxon>Larinioides</taxon>
    </lineage>
</organism>
<dbReference type="Proteomes" id="UP001497382">
    <property type="component" value="Unassembled WGS sequence"/>
</dbReference>
<sequence>MWRTLRTIHRSTTITRMGVVRLFTCFHILWHWTGTRTHKSLTTWSRMRTLLVITRCSCIIL</sequence>
<evidence type="ECO:0000313" key="2">
    <source>
        <dbReference type="Proteomes" id="UP001497382"/>
    </source>
</evidence>
<name>A0AAV1ZZV8_9ARAC</name>
<dbReference type="EMBL" id="CAXIEN010000100">
    <property type="protein sequence ID" value="CAL1277238.1"/>
    <property type="molecule type" value="Genomic_DNA"/>
</dbReference>
<comment type="caution">
    <text evidence="1">The sequence shown here is derived from an EMBL/GenBank/DDBJ whole genome shotgun (WGS) entry which is preliminary data.</text>
</comment>
<proteinExistence type="predicted"/>
<dbReference type="AlphaFoldDB" id="A0AAV1ZZV8"/>
<reference evidence="1 2" key="1">
    <citation type="submission" date="2024-04" db="EMBL/GenBank/DDBJ databases">
        <authorList>
            <person name="Rising A."/>
            <person name="Reimegard J."/>
            <person name="Sonavane S."/>
            <person name="Akerstrom W."/>
            <person name="Nylinder S."/>
            <person name="Hedman E."/>
            <person name="Kallberg Y."/>
        </authorList>
    </citation>
    <scope>NUCLEOTIDE SEQUENCE [LARGE SCALE GENOMIC DNA]</scope>
</reference>